<sequence length="55" mass="6168">MLRNKLKLSGVQVHSAIRKTSTNPKPGIIIATLETIEDKEKVLKAKSLAQEYTFE</sequence>
<gene>
    <name evidence="1" type="ORF">DPMN_066925</name>
</gene>
<evidence type="ECO:0000313" key="2">
    <source>
        <dbReference type="Proteomes" id="UP000828390"/>
    </source>
</evidence>
<reference evidence="1" key="2">
    <citation type="submission" date="2020-11" db="EMBL/GenBank/DDBJ databases">
        <authorList>
            <person name="McCartney M.A."/>
            <person name="Auch B."/>
            <person name="Kono T."/>
            <person name="Mallez S."/>
            <person name="Becker A."/>
            <person name="Gohl D.M."/>
            <person name="Silverstein K.A.T."/>
            <person name="Koren S."/>
            <person name="Bechman K.B."/>
            <person name="Herman A."/>
            <person name="Abrahante J.E."/>
            <person name="Garbe J."/>
        </authorList>
    </citation>
    <scope>NUCLEOTIDE SEQUENCE</scope>
    <source>
        <strain evidence="1">Duluth1</strain>
        <tissue evidence="1">Whole animal</tissue>
    </source>
</reference>
<evidence type="ECO:0000313" key="1">
    <source>
        <dbReference type="EMBL" id="KAH3707517.1"/>
    </source>
</evidence>
<proteinExistence type="predicted"/>
<dbReference type="EMBL" id="JAIWYP010000014">
    <property type="protein sequence ID" value="KAH3707517.1"/>
    <property type="molecule type" value="Genomic_DNA"/>
</dbReference>
<comment type="caution">
    <text evidence="1">The sequence shown here is derived from an EMBL/GenBank/DDBJ whole genome shotgun (WGS) entry which is preliminary data.</text>
</comment>
<dbReference type="AlphaFoldDB" id="A0A9D3YZC3"/>
<dbReference type="Proteomes" id="UP000828390">
    <property type="component" value="Unassembled WGS sequence"/>
</dbReference>
<accession>A0A9D3YZC3</accession>
<protein>
    <submittedName>
        <fullName evidence="1">Uncharacterized protein</fullName>
    </submittedName>
</protein>
<name>A0A9D3YZC3_DREPO</name>
<reference evidence="1" key="1">
    <citation type="journal article" date="2019" name="bioRxiv">
        <title>The Genome of the Zebra Mussel, Dreissena polymorpha: A Resource for Invasive Species Research.</title>
        <authorList>
            <person name="McCartney M.A."/>
            <person name="Auch B."/>
            <person name="Kono T."/>
            <person name="Mallez S."/>
            <person name="Zhang Y."/>
            <person name="Obille A."/>
            <person name="Becker A."/>
            <person name="Abrahante J.E."/>
            <person name="Garbe J."/>
            <person name="Badalamenti J.P."/>
            <person name="Herman A."/>
            <person name="Mangelson H."/>
            <person name="Liachko I."/>
            <person name="Sullivan S."/>
            <person name="Sone E.D."/>
            <person name="Koren S."/>
            <person name="Silverstein K.A.T."/>
            <person name="Beckman K.B."/>
            <person name="Gohl D.M."/>
        </authorList>
    </citation>
    <scope>NUCLEOTIDE SEQUENCE</scope>
    <source>
        <strain evidence="1">Duluth1</strain>
        <tissue evidence="1">Whole animal</tissue>
    </source>
</reference>
<keyword evidence="2" id="KW-1185">Reference proteome</keyword>
<organism evidence="1 2">
    <name type="scientific">Dreissena polymorpha</name>
    <name type="common">Zebra mussel</name>
    <name type="synonym">Mytilus polymorpha</name>
    <dbReference type="NCBI Taxonomy" id="45954"/>
    <lineage>
        <taxon>Eukaryota</taxon>
        <taxon>Metazoa</taxon>
        <taxon>Spiralia</taxon>
        <taxon>Lophotrochozoa</taxon>
        <taxon>Mollusca</taxon>
        <taxon>Bivalvia</taxon>
        <taxon>Autobranchia</taxon>
        <taxon>Heteroconchia</taxon>
        <taxon>Euheterodonta</taxon>
        <taxon>Imparidentia</taxon>
        <taxon>Neoheterodontei</taxon>
        <taxon>Myida</taxon>
        <taxon>Dreissenoidea</taxon>
        <taxon>Dreissenidae</taxon>
        <taxon>Dreissena</taxon>
    </lineage>
</organism>